<evidence type="ECO:0000313" key="2">
    <source>
        <dbReference type="EMBL" id="SBR86287.1"/>
    </source>
</evidence>
<gene>
    <name evidence="2" type="primary">Nfu_g_1_025767</name>
</gene>
<reference evidence="2" key="1">
    <citation type="submission" date="2016-05" db="EMBL/GenBank/DDBJ databases">
        <authorList>
            <person name="Lavstsen T."/>
            <person name="Jespersen J.S."/>
        </authorList>
    </citation>
    <scope>NUCLEOTIDE SEQUENCE</scope>
    <source>
        <tissue evidence="2">Brain</tissue>
    </source>
</reference>
<feature type="signal peptide" evidence="1">
    <location>
        <begin position="1"/>
        <end position="19"/>
    </location>
</feature>
<organism evidence="2">
    <name type="scientific">Nothobranchius rachovii</name>
    <name type="common">bluefin notho</name>
    <dbReference type="NCBI Taxonomy" id="451742"/>
    <lineage>
        <taxon>Eukaryota</taxon>
        <taxon>Metazoa</taxon>
        <taxon>Chordata</taxon>
        <taxon>Craniata</taxon>
        <taxon>Vertebrata</taxon>
        <taxon>Euteleostomi</taxon>
        <taxon>Actinopterygii</taxon>
        <taxon>Neopterygii</taxon>
        <taxon>Teleostei</taxon>
        <taxon>Neoteleostei</taxon>
        <taxon>Acanthomorphata</taxon>
        <taxon>Ovalentaria</taxon>
        <taxon>Atherinomorphae</taxon>
        <taxon>Cyprinodontiformes</taxon>
        <taxon>Nothobranchiidae</taxon>
        <taxon>Nothobranchius</taxon>
    </lineage>
</organism>
<dbReference type="EMBL" id="HAEI01003857">
    <property type="protein sequence ID" value="SBR86287.1"/>
    <property type="molecule type" value="Transcribed_RNA"/>
</dbReference>
<feature type="chain" id="PRO_5008376664" evidence="1">
    <location>
        <begin position="20"/>
        <end position="62"/>
    </location>
</feature>
<sequence length="62" mass="7341">NVLLLIVSLLGCWRKPLEMQVNSQSYLVARENWRFLANQNSLIPDFYIHKRPITLKYCSKSM</sequence>
<dbReference type="AlphaFoldDB" id="A0A1A8PZ37"/>
<accession>A0A1A8PZ37</accession>
<proteinExistence type="predicted"/>
<keyword evidence="1" id="KW-0732">Signal</keyword>
<protein>
    <submittedName>
        <fullName evidence="2">Uncharacterized protein</fullName>
    </submittedName>
</protein>
<evidence type="ECO:0000256" key="1">
    <source>
        <dbReference type="SAM" id="SignalP"/>
    </source>
</evidence>
<name>A0A1A8PZ37_9TELE</name>
<feature type="non-terminal residue" evidence="2">
    <location>
        <position position="1"/>
    </location>
</feature>
<feature type="non-terminal residue" evidence="2">
    <location>
        <position position="62"/>
    </location>
</feature>
<reference evidence="2" key="2">
    <citation type="submission" date="2016-06" db="EMBL/GenBank/DDBJ databases">
        <title>The genome of a short-lived fish provides insights into sex chromosome evolution and the genetic control of aging.</title>
        <authorList>
            <person name="Reichwald K."/>
            <person name="Felder M."/>
            <person name="Petzold A."/>
            <person name="Koch P."/>
            <person name="Groth M."/>
            <person name="Platzer M."/>
        </authorList>
    </citation>
    <scope>NUCLEOTIDE SEQUENCE</scope>
    <source>
        <tissue evidence="2">Brain</tissue>
    </source>
</reference>